<dbReference type="InterPro" id="IPR025345">
    <property type="entry name" value="DUF4249"/>
</dbReference>
<dbReference type="PROSITE" id="PS51257">
    <property type="entry name" value="PROKAR_LIPOPROTEIN"/>
    <property type="match status" value="1"/>
</dbReference>
<comment type="caution">
    <text evidence="1">The sequence shown here is derived from an EMBL/GenBank/DDBJ whole genome shotgun (WGS) entry which is preliminary data.</text>
</comment>
<dbReference type="EMBL" id="LIIK01000057">
    <property type="protein sequence ID" value="KQM08201.1"/>
    <property type="molecule type" value="Genomic_DNA"/>
</dbReference>
<name>A0A0Q4B6H7_9BACT</name>
<sequence length="288" mass="31309">MNPRILLLSIGMAVLGLGCSINMVEVTDDFKLQGSKRKYVVQAFLRTDADTVPVYVSESLPLSYNKWIPSRRMGFGQENSPLEHAVVTVEDLTEGKRLVLGFSSAWGSYVLPTAQLPIAVGHRYAVRVEGGGTAAVMGECLGLAVNRPRVSYRASSKGQIVTIDVPATPRRYFWISLGVDSTSTARGLGDVKLLSSEHSVDGHLIYNSNAMGEGGISFGEEPNKCLMVCEVDEHTYRYLQDEHRLEAQGGNPFAMPIVGYTNVRDGLGYVGSGYVVADEKLKEEGANQ</sequence>
<evidence type="ECO:0000313" key="1">
    <source>
        <dbReference type="EMBL" id="KQM08199.1"/>
    </source>
</evidence>
<gene>
    <name evidence="1" type="ORF">AL399_08630</name>
    <name evidence="2" type="ORF">AL399_08650</name>
</gene>
<dbReference type="Proteomes" id="UP000054172">
    <property type="component" value="Unassembled WGS sequence"/>
</dbReference>
<keyword evidence="3" id="KW-1185">Reference proteome</keyword>
<evidence type="ECO:0008006" key="4">
    <source>
        <dbReference type="Google" id="ProtNLM"/>
    </source>
</evidence>
<dbReference type="AlphaFoldDB" id="A0A0Q4B6H7"/>
<evidence type="ECO:0000313" key="2">
    <source>
        <dbReference type="EMBL" id="KQM08201.1"/>
    </source>
</evidence>
<dbReference type="PATRIC" id="fig|1702214.3.peg.10"/>
<accession>A0A0Q4B6H7</accession>
<dbReference type="Pfam" id="PF14054">
    <property type="entry name" value="DUF4249"/>
    <property type="match status" value="1"/>
</dbReference>
<evidence type="ECO:0000313" key="3">
    <source>
        <dbReference type="Proteomes" id="UP000054172"/>
    </source>
</evidence>
<proteinExistence type="predicted"/>
<dbReference type="EMBL" id="LIIK01000057">
    <property type="protein sequence ID" value="KQM08199.1"/>
    <property type="molecule type" value="Genomic_DNA"/>
</dbReference>
<protein>
    <recommendedName>
        <fullName evidence="4">DUF4249 domain-containing protein</fullName>
    </recommendedName>
</protein>
<reference evidence="1 3" key="1">
    <citation type="submission" date="2015-08" db="EMBL/GenBank/DDBJ databases">
        <title>Candidatus Bacteriodes Periocalifornicus.</title>
        <authorList>
            <person name="McLean J.S."/>
            <person name="Kelley S."/>
        </authorList>
    </citation>
    <scope>NUCLEOTIDE SEQUENCE [LARGE SCALE GENOMIC DNA]</scope>
    <source>
        <strain evidence="1">12B</strain>
    </source>
</reference>
<organism evidence="1 3">
    <name type="scientific">Candidatus [Bacteroides] periocalifornicus</name>
    <dbReference type="NCBI Taxonomy" id="1702214"/>
    <lineage>
        <taxon>Bacteria</taxon>
        <taxon>Pseudomonadati</taxon>
        <taxon>Bacteroidota</taxon>
    </lineage>
</organism>